<name>A0ABT2NCS5_9CYAN</name>
<accession>A0ABT2NCS5</accession>
<evidence type="ECO:0000259" key="1">
    <source>
        <dbReference type="Pfam" id="PF05685"/>
    </source>
</evidence>
<dbReference type="PANTHER" id="PTHR34107:SF7">
    <property type="entry name" value="SLR2092 PROTEIN"/>
    <property type="match status" value="1"/>
</dbReference>
<comment type="caution">
    <text evidence="2">The sequence shown here is derived from an EMBL/GenBank/DDBJ whole genome shotgun (WGS) entry which is preliminary data.</text>
</comment>
<keyword evidence="2" id="KW-0540">Nuclease</keyword>
<keyword evidence="3" id="KW-1185">Reference proteome</keyword>
<dbReference type="Gene3D" id="3.90.1570.10">
    <property type="entry name" value="tt1808, chain A"/>
    <property type="match status" value="1"/>
</dbReference>
<sequence>MNLTKISNIENHPLVLHIHPAIELTPEQFFEICQLNRDLRLERTATGELVIMPPTGSETGGRNFRLVGQLYNWTEQDETGIGFDSSTGFTLPNGAQISPDAAWVKWERWNALTPEQQEKFAPIAPDFVVELRSLSDPLKLLQDKMQQYLDNGVQLGWLIDRKQRRVYIYRPVNAVECLNNPATVTGDPILPGFVLDLSKIW</sequence>
<evidence type="ECO:0000313" key="3">
    <source>
        <dbReference type="Proteomes" id="UP001525961"/>
    </source>
</evidence>
<keyword evidence="2" id="KW-0378">Hydrolase</keyword>
<dbReference type="EMBL" id="JAMXFA010000038">
    <property type="protein sequence ID" value="MCT7980493.1"/>
    <property type="molecule type" value="Genomic_DNA"/>
</dbReference>
<dbReference type="CDD" id="cd06260">
    <property type="entry name" value="DUF820-like"/>
    <property type="match status" value="1"/>
</dbReference>
<dbReference type="PANTHER" id="PTHR34107">
    <property type="entry name" value="SLL0198 PROTEIN-RELATED"/>
    <property type="match status" value="1"/>
</dbReference>
<dbReference type="Pfam" id="PF05685">
    <property type="entry name" value="Uma2"/>
    <property type="match status" value="1"/>
</dbReference>
<protein>
    <submittedName>
        <fullName evidence="2">Uma2 family endonuclease</fullName>
    </submittedName>
</protein>
<proteinExistence type="predicted"/>
<dbReference type="GO" id="GO:0004519">
    <property type="term" value="F:endonuclease activity"/>
    <property type="evidence" value="ECO:0007669"/>
    <property type="project" value="UniProtKB-KW"/>
</dbReference>
<dbReference type="InterPro" id="IPR012296">
    <property type="entry name" value="Nuclease_put_TT1808"/>
</dbReference>
<dbReference type="InterPro" id="IPR008538">
    <property type="entry name" value="Uma2"/>
</dbReference>
<gene>
    <name evidence="2" type="ORF">NG792_22475</name>
</gene>
<keyword evidence="2" id="KW-0255">Endonuclease</keyword>
<dbReference type="Proteomes" id="UP001525961">
    <property type="component" value="Unassembled WGS sequence"/>
</dbReference>
<feature type="domain" description="Putative restriction endonuclease" evidence="1">
    <location>
        <begin position="26"/>
        <end position="197"/>
    </location>
</feature>
<evidence type="ECO:0000313" key="2">
    <source>
        <dbReference type="EMBL" id="MCT7980493.1"/>
    </source>
</evidence>
<reference evidence="2 3" key="1">
    <citation type="journal article" date="2022" name="Front. Microbiol.">
        <title>High genomic differentiation and limited gene flow indicate recent cryptic speciation within the genus Laspinema (cyanobacteria).</title>
        <authorList>
            <person name="Stanojkovic A."/>
            <person name="Skoupy S."/>
            <person name="Skaloud P."/>
            <person name="Dvorak P."/>
        </authorList>
    </citation>
    <scope>NUCLEOTIDE SEQUENCE [LARGE SCALE GENOMIC DNA]</scope>
    <source>
        <strain evidence="2 3">D3b</strain>
    </source>
</reference>
<dbReference type="RefSeq" id="WP_261236895.1">
    <property type="nucleotide sequence ID" value="NZ_JAMXFA010000038.1"/>
</dbReference>
<dbReference type="InterPro" id="IPR011335">
    <property type="entry name" value="Restrct_endonuc-II-like"/>
</dbReference>
<organism evidence="2 3">
    <name type="scientific">Laspinema olomoucense D3b</name>
    <dbReference type="NCBI Taxonomy" id="2953688"/>
    <lineage>
        <taxon>Bacteria</taxon>
        <taxon>Bacillati</taxon>
        <taxon>Cyanobacteriota</taxon>
        <taxon>Cyanophyceae</taxon>
        <taxon>Oscillatoriophycideae</taxon>
        <taxon>Oscillatoriales</taxon>
        <taxon>Laspinemataceae</taxon>
        <taxon>Laspinema</taxon>
        <taxon>Laspinema olomoucense</taxon>
    </lineage>
</organism>
<dbReference type="SUPFAM" id="SSF52980">
    <property type="entry name" value="Restriction endonuclease-like"/>
    <property type="match status" value="1"/>
</dbReference>